<accession>A0ABX1TU89</accession>
<dbReference type="RefSeq" id="WP_169065443.1">
    <property type="nucleotide sequence ID" value="NZ_SPMY01000011.1"/>
</dbReference>
<comment type="caution">
    <text evidence="2">The sequence shown here is derived from an EMBL/GenBank/DDBJ whole genome shotgun (WGS) entry which is preliminary data.</text>
</comment>
<organism evidence="2 3">
    <name type="scientific">Candidatus Accumulibacter phosphatis</name>
    <dbReference type="NCBI Taxonomy" id="327160"/>
    <lineage>
        <taxon>Bacteria</taxon>
        <taxon>Pseudomonadati</taxon>
        <taxon>Pseudomonadota</taxon>
        <taxon>Betaproteobacteria</taxon>
        <taxon>Candidatus Accumulibacter</taxon>
    </lineage>
</organism>
<sequence>MDRRDRSLGEKDPRAGKKSMQTSIVAIGASMTAMERSMIRIHLPMSRSGPFAAGDGTMTAELRALGKKVSALGRQG</sequence>
<dbReference type="EMBL" id="SPMY01000011">
    <property type="protein sequence ID" value="NMQ26991.1"/>
    <property type="molecule type" value="Genomic_DNA"/>
</dbReference>
<gene>
    <name evidence="2" type="ORF">E4Q23_04030</name>
</gene>
<evidence type="ECO:0000313" key="3">
    <source>
        <dbReference type="Proteomes" id="UP000749010"/>
    </source>
</evidence>
<evidence type="ECO:0000313" key="2">
    <source>
        <dbReference type="EMBL" id="NMQ26991.1"/>
    </source>
</evidence>
<reference evidence="2 3" key="1">
    <citation type="submission" date="2019-03" db="EMBL/GenBank/DDBJ databases">
        <title>Metabolic reconstructions from genomes of highly enriched 'Candidatus Accumulibacter' and 'Candidatus Competibacter' bioreactor populations.</title>
        <authorList>
            <person name="Annavajhala M.K."/>
            <person name="Welles L."/>
            <person name="Abbas B."/>
            <person name="Sorokin D."/>
            <person name="Park H."/>
            <person name="Van Loosdrecht M."/>
            <person name="Chandran K."/>
        </authorList>
    </citation>
    <scope>NUCLEOTIDE SEQUENCE [LARGE SCALE GENOMIC DNA]</scope>
    <source>
        <strain evidence="2 3">SBR_S</strain>
    </source>
</reference>
<protein>
    <submittedName>
        <fullName evidence="2">Uncharacterized protein</fullName>
    </submittedName>
</protein>
<name>A0ABX1TU89_9PROT</name>
<proteinExistence type="predicted"/>
<keyword evidence="3" id="KW-1185">Reference proteome</keyword>
<feature type="region of interest" description="Disordered" evidence="1">
    <location>
        <begin position="1"/>
        <end position="20"/>
    </location>
</feature>
<feature type="compositionally biased region" description="Basic and acidic residues" evidence="1">
    <location>
        <begin position="1"/>
        <end position="15"/>
    </location>
</feature>
<dbReference type="Proteomes" id="UP000749010">
    <property type="component" value="Unassembled WGS sequence"/>
</dbReference>
<evidence type="ECO:0000256" key="1">
    <source>
        <dbReference type="SAM" id="MobiDB-lite"/>
    </source>
</evidence>